<gene>
    <name evidence="6" type="ORF">FC75_GL000869</name>
</gene>
<evidence type="ECO:0000313" key="6">
    <source>
        <dbReference type="EMBL" id="KRN18177.1"/>
    </source>
</evidence>
<dbReference type="SUPFAM" id="SSF46785">
    <property type="entry name" value="Winged helix' DNA-binding domain"/>
    <property type="match status" value="1"/>
</dbReference>
<proteinExistence type="predicted"/>
<feature type="compositionally biased region" description="Gly residues" evidence="4">
    <location>
        <begin position="199"/>
        <end position="208"/>
    </location>
</feature>
<dbReference type="InterPro" id="IPR011991">
    <property type="entry name" value="ArsR-like_HTH"/>
</dbReference>
<dbReference type="InterPro" id="IPR023187">
    <property type="entry name" value="Tscrpt_reg_MarR-type_CS"/>
</dbReference>
<accession>A0A0R2EQ44</accession>
<evidence type="ECO:0000256" key="2">
    <source>
        <dbReference type="ARBA" id="ARBA00023125"/>
    </source>
</evidence>
<keyword evidence="1" id="KW-0805">Transcription regulation</keyword>
<protein>
    <recommendedName>
        <fullName evidence="5">HTH marR-type domain-containing protein</fullName>
    </recommendedName>
</protein>
<dbReference type="InterPro" id="IPR000835">
    <property type="entry name" value="HTH_MarR-typ"/>
</dbReference>
<feature type="domain" description="HTH marR-type" evidence="5">
    <location>
        <begin position="5"/>
        <end position="143"/>
    </location>
</feature>
<organism evidence="6 7">
    <name type="scientific">Lacticaseibacillus camelliae DSM 22697 = JCM 13995</name>
    <dbReference type="NCBI Taxonomy" id="1423730"/>
    <lineage>
        <taxon>Bacteria</taxon>
        <taxon>Bacillati</taxon>
        <taxon>Bacillota</taxon>
        <taxon>Bacilli</taxon>
        <taxon>Lactobacillales</taxon>
        <taxon>Lactobacillaceae</taxon>
        <taxon>Lacticaseibacillus</taxon>
    </lineage>
</organism>
<dbReference type="AlphaFoldDB" id="A0A0R2EQ44"/>
<dbReference type="Gene3D" id="1.10.10.10">
    <property type="entry name" value="Winged helix-like DNA-binding domain superfamily/Winged helix DNA-binding domain"/>
    <property type="match status" value="1"/>
</dbReference>
<dbReference type="OrthoDB" id="3242809at2"/>
<evidence type="ECO:0000259" key="5">
    <source>
        <dbReference type="PROSITE" id="PS50995"/>
    </source>
</evidence>
<dbReference type="GO" id="GO:0003700">
    <property type="term" value="F:DNA-binding transcription factor activity"/>
    <property type="evidence" value="ECO:0007669"/>
    <property type="project" value="InterPro"/>
</dbReference>
<dbReference type="STRING" id="1423730.FC75_GL000869"/>
<keyword evidence="2" id="KW-0238">DNA-binding</keyword>
<sequence>MTQDTQQLLRLFGRLFTQRGFAQSAMWTLHSDHREGDAPRGQLRVLRLIAQHDHLTNADIVEALDIRPSSASAMVAKLEDAGLITRIPSEADGRVQLISLTDDGKQFIESVRNDKDQLADKMFAGLTADEQAQLTGLILKLVGSLETGDQDQAVDAYFEKLGQFGPRRHHGHHGYRQEWDGGPSRGFGGYGERPDFGGRPHGPRGGRPGSHPGDKAAD</sequence>
<dbReference type="Pfam" id="PF01047">
    <property type="entry name" value="MarR"/>
    <property type="match status" value="1"/>
</dbReference>
<dbReference type="PROSITE" id="PS50995">
    <property type="entry name" value="HTH_MARR_2"/>
    <property type="match status" value="1"/>
</dbReference>
<dbReference type="InterPro" id="IPR039422">
    <property type="entry name" value="MarR/SlyA-like"/>
</dbReference>
<dbReference type="CDD" id="cd00090">
    <property type="entry name" value="HTH_ARSR"/>
    <property type="match status" value="1"/>
</dbReference>
<keyword evidence="7" id="KW-1185">Reference proteome</keyword>
<reference evidence="6 7" key="1">
    <citation type="journal article" date="2015" name="Genome Announc.">
        <title>Expanding the biotechnology potential of lactobacilli through comparative genomics of 213 strains and associated genera.</title>
        <authorList>
            <person name="Sun Z."/>
            <person name="Harris H.M."/>
            <person name="McCann A."/>
            <person name="Guo C."/>
            <person name="Argimon S."/>
            <person name="Zhang W."/>
            <person name="Yang X."/>
            <person name="Jeffery I.B."/>
            <person name="Cooney J.C."/>
            <person name="Kagawa T.F."/>
            <person name="Liu W."/>
            <person name="Song Y."/>
            <person name="Salvetti E."/>
            <person name="Wrobel A."/>
            <person name="Rasinkangas P."/>
            <person name="Parkhill J."/>
            <person name="Rea M.C."/>
            <person name="O'Sullivan O."/>
            <person name="Ritari J."/>
            <person name="Douillard F.P."/>
            <person name="Paul Ross R."/>
            <person name="Yang R."/>
            <person name="Briner A.E."/>
            <person name="Felis G.E."/>
            <person name="de Vos W.M."/>
            <person name="Barrangou R."/>
            <person name="Klaenhammer T.R."/>
            <person name="Caufield P.W."/>
            <person name="Cui Y."/>
            <person name="Zhang H."/>
            <person name="O'Toole P.W."/>
        </authorList>
    </citation>
    <scope>NUCLEOTIDE SEQUENCE [LARGE SCALE GENOMIC DNA]</scope>
    <source>
        <strain evidence="6 7">DSM 22697</strain>
    </source>
</reference>
<dbReference type="PANTHER" id="PTHR33164">
    <property type="entry name" value="TRANSCRIPTIONAL REGULATOR, MARR FAMILY"/>
    <property type="match status" value="1"/>
</dbReference>
<comment type="caution">
    <text evidence="6">The sequence shown here is derived from an EMBL/GenBank/DDBJ whole genome shotgun (WGS) entry which is preliminary data.</text>
</comment>
<dbReference type="RefSeq" id="WP_054662715.1">
    <property type="nucleotide sequence ID" value="NZ_AYZJ01000098.1"/>
</dbReference>
<dbReference type="PANTHER" id="PTHR33164:SF43">
    <property type="entry name" value="HTH-TYPE TRANSCRIPTIONAL REPRESSOR YETL"/>
    <property type="match status" value="1"/>
</dbReference>
<dbReference type="GO" id="GO:0003677">
    <property type="term" value="F:DNA binding"/>
    <property type="evidence" value="ECO:0007669"/>
    <property type="project" value="UniProtKB-KW"/>
</dbReference>
<dbReference type="InterPro" id="IPR036388">
    <property type="entry name" value="WH-like_DNA-bd_sf"/>
</dbReference>
<keyword evidence="3" id="KW-0804">Transcription</keyword>
<evidence type="ECO:0000313" key="7">
    <source>
        <dbReference type="Proteomes" id="UP000050865"/>
    </source>
</evidence>
<dbReference type="EMBL" id="AYZJ01000098">
    <property type="protein sequence ID" value="KRN18177.1"/>
    <property type="molecule type" value="Genomic_DNA"/>
</dbReference>
<dbReference type="PROSITE" id="PS01117">
    <property type="entry name" value="HTH_MARR_1"/>
    <property type="match status" value="1"/>
</dbReference>
<evidence type="ECO:0000256" key="4">
    <source>
        <dbReference type="SAM" id="MobiDB-lite"/>
    </source>
</evidence>
<name>A0A0R2EQ44_9LACO</name>
<evidence type="ECO:0000256" key="3">
    <source>
        <dbReference type="ARBA" id="ARBA00023163"/>
    </source>
</evidence>
<dbReference type="GO" id="GO:0006950">
    <property type="term" value="P:response to stress"/>
    <property type="evidence" value="ECO:0007669"/>
    <property type="project" value="TreeGrafter"/>
</dbReference>
<dbReference type="InterPro" id="IPR036390">
    <property type="entry name" value="WH_DNA-bd_sf"/>
</dbReference>
<dbReference type="PRINTS" id="PR00598">
    <property type="entry name" value="HTHMARR"/>
</dbReference>
<dbReference type="SMART" id="SM00347">
    <property type="entry name" value="HTH_MARR"/>
    <property type="match status" value="1"/>
</dbReference>
<dbReference type="PATRIC" id="fig|1423730.4.peg.916"/>
<feature type="region of interest" description="Disordered" evidence="4">
    <location>
        <begin position="167"/>
        <end position="218"/>
    </location>
</feature>
<evidence type="ECO:0000256" key="1">
    <source>
        <dbReference type="ARBA" id="ARBA00023015"/>
    </source>
</evidence>
<dbReference type="Proteomes" id="UP000050865">
    <property type="component" value="Unassembled WGS sequence"/>
</dbReference>